<evidence type="ECO:0000259" key="6">
    <source>
        <dbReference type="Pfam" id="PF01869"/>
    </source>
</evidence>
<sequence length="357" mass="37563">MPSNNSHTPSHRVMGFESDDRSSSFQETVILGVDGGATSTVCVCLPFFQLCEHRQLPDPIPVLGRAAAGCSNHNSVGEQAARETLEHVISEALSTAGKNHSSVVAVCLGVSGVNHPSDQERILIWMSSNIKIYVKNDAVAALASGTMGKLHGCVLISGTGCIAYGFTEDGREARAAGAGPLLGDWGSGYGIASRALTAVVKAHDGRGLETMLTDCFLKSLGLSSPDEIIGWTYADTSWARIAALVPLVVSCAEAGDQVAHEILIDAVQELVLSVTAVVQRLHLAGEDGNDTFPVVMVGGVLEANNKKWDIGKEVTDSILKAYPGACPIRPKVDPAVGAALFAWNNLMTEVEANGHHR</sequence>
<dbReference type="PANTHER" id="PTHR43190">
    <property type="entry name" value="N-ACETYL-D-GLUCOSAMINE KINASE"/>
    <property type="match status" value="1"/>
</dbReference>
<dbReference type="CDD" id="cd24081">
    <property type="entry name" value="ASKHA_NBD_DdNAGK-like"/>
    <property type="match status" value="1"/>
</dbReference>
<evidence type="ECO:0000313" key="8">
    <source>
        <dbReference type="Proteomes" id="UP001632038"/>
    </source>
</evidence>
<evidence type="ECO:0000256" key="1">
    <source>
        <dbReference type="ARBA" id="ARBA00006198"/>
    </source>
</evidence>
<feature type="region of interest" description="Disordered" evidence="5">
    <location>
        <begin position="1"/>
        <end position="20"/>
    </location>
</feature>
<dbReference type="GO" id="GO:0045127">
    <property type="term" value="F:N-acetylglucosamine kinase activity"/>
    <property type="evidence" value="ECO:0007669"/>
    <property type="project" value="UniProtKB-EC"/>
</dbReference>
<dbReference type="SUPFAM" id="SSF53067">
    <property type="entry name" value="Actin-like ATPase domain"/>
    <property type="match status" value="2"/>
</dbReference>
<evidence type="ECO:0000256" key="3">
    <source>
        <dbReference type="ARBA" id="ARBA00014974"/>
    </source>
</evidence>
<gene>
    <name evidence="7" type="ORF">CASFOL_014562</name>
</gene>
<proteinExistence type="inferred from homology"/>
<feature type="domain" description="ATPase BadF/BadG/BcrA/BcrD type" evidence="6">
    <location>
        <begin position="31"/>
        <end position="342"/>
    </location>
</feature>
<accession>A0ABD3DQ50</accession>
<name>A0ABD3DQ50_9LAMI</name>
<keyword evidence="8" id="KW-1185">Reference proteome</keyword>
<dbReference type="Pfam" id="PF01869">
    <property type="entry name" value="BcrAD_BadFG"/>
    <property type="match status" value="1"/>
</dbReference>
<dbReference type="InterPro" id="IPR002731">
    <property type="entry name" value="ATPase_BadF"/>
</dbReference>
<dbReference type="PANTHER" id="PTHR43190:SF1">
    <property type="entry name" value="N-ACETYL-D-GLUCOSAMINE KINASE"/>
    <property type="match status" value="1"/>
</dbReference>
<reference evidence="8" key="1">
    <citation type="journal article" date="2024" name="IScience">
        <title>Strigolactones Initiate the Formation of Haustorium-like Structures in Castilleja.</title>
        <authorList>
            <person name="Buerger M."/>
            <person name="Peterson D."/>
            <person name="Chory J."/>
        </authorList>
    </citation>
    <scope>NUCLEOTIDE SEQUENCE [LARGE SCALE GENOMIC DNA]</scope>
</reference>
<dbReference type="Gene3D" id="3.30.420.40">
    <property type="match status" value="2"/>
</dbReference>
<evidence type="ECO:0000313" key="7">
    <source>
        <dbReference type="EMBL" id="KAL3643747.1"/>
    </source>
</evidence>
<comment type="similarity">
    <text evidence="1">Belongs to the eukaryotic-type N-acetylglucosamine kinase family.</text>
</comment>
<evidence type="ECO:0000256" key="4">
    <source>
        <dbReference type="ARBA" id="ARBA00031123"/>
    </source>
</evidence>
<dbReference type="EMBL" id="JAVIJP010000016">
    <property type="protein sequence ID" value="KAL3643747.1"/>
    <property type="molecule type" value="Genomic_DNA"/>
</dbReference>
<comment type="caution">
    <text evidence="7">The sequence shown here is derived from an EMBL/GenBank/DDBJ whole genome shotgun (WGS) entry which is preliminary data.</text>
</comment>
<protein>
    <recommendedName>
        <fullName evidence="3">N-acetyl-D-glucosamine kinase</fullName>
        <ecNumber evidence="2">2.7.1.59</ecNumber>
    </recommendedName>
    <alternativeName>
        <fullName evidence="4">GlcNAc kinase</fullName>
    </alternativeName>
</protein>
<evidence type="ECO:0000256" key="2">
    <source>
        <dbReference type="ARBA" id="ARBA00012122"/>
    </source>
</evidence>
<organism evidence="7 8">
    <name type="scientific">Castilleja foliolosa</name>
    <dbReference type="NCBI Taxonomy" id="1961234"/>
    <lineage>
        <taxon>Eukaryota</taxon>
        <taxon>Viridiplantae</taxon>
        <taxon>Streptophyta</taxon>
        <taxon>Embryophyta</taxon>
        <taxon>Tracheophyta</taxon>
        <taxon>Spermatophyta</taxon>
        <taxon>Magnoliopsida</taxon>
        <taxon>eudicotyledons</taxon>
        <taxon>Gunneridae</taxon>
        <taxon>Pentapetalae</taxon>
        <taxon>asterids</taxon>
        <taxon>lamiids</taxon>
        <taxon>Lamiales</taxon>
        <taxon>Orobanchaceae</taxon>
        <taxon>Pedicularideae</taxon>
        <taxon>Castillejinae</taxon>
        <taxon>Castilleja</taxon>
    </lineage>
</organism>
<dbReference type="InterPro" id="IPR043129">
    <property type="entry name" value="ATPase_NBD"/>
</dbReference>
<dbReference type="EC" id="2.7.1.59" evidence="2"/>
<dbReference type="Proteomes" id="UP001632038">
    <property type="component" value="Unassembled WGS sequence"/>
</dbReference>
<evidence type="ECO:0000256" key="5">
    <source>
        <dbReference type="SAM" id="MobiDB-lite"/>
    </source>
</evidence>
<dbReference type="InterPro" id="IPR052519">
    <property type="entry name" value="Euk-type_GlcNAc_Kinase"/>
</dbReference>
<dbReference type="AlphaFoldDB" id="A0ABD3DQ50"/>